<dbReference type="InterPro" id="IPR045664">
    <property type="entry name" value="DUF6387"/>
</dbReference>
<organism evidence="1">
    <name type="scientific">Serratia marcescens</name>
    <dbReference type="NCBI Taxonomy" id="615"/>
    <lineage>
        <taxon>Bacteria</taxon>
        <taxon>Pseudomonadati</taxon>
        <taxon>Pseudomonadota</taxon>
        <taxon>Gammaproteobacteria</taxon>
        <taxon>Enterobacterales</taxon>
        <taxon>Yersiniaceae</taxon>
        <taxon>Serratia</taxon>
    </lineage>
</organism>
<dbReference type="AlphaFoldDB" id="A0A1C3HMK4"/>
<protein>
    <submittedName>
        <fullName evidence="1">Uncharacterized protein</fullName>
    </submittedName>
</protein>
<proteinExistence type="predicted"/>
<dbReference type="EMBL" id="LT575490">
    <property type="protein sequence ID" value="SAY46235.1"/>
    <property type="molecule type" value="Genomic_DNA"/>
</dbReference>
<evidence type="ECO:0000313" key="1">
    <source>
        <dbReference type="EMBL" id="SAY46235.1"/>
    </source>
</evidence>
<dbReference type="Pfam" id="PF19924">
    <property type="entry name" value="DUF6387"/>
    <property type="match status" value="1"/>
</dbReference>
<reference evidence="1" key="1">
    <citation type="submission" date="2016-05" db="EMBL/GenBank/DDBJ databases">
        <authorList>
            <person name="Cock P.J.A."/>
            <person name="Cock P.J.A."/>
        </authorList>
    </citation>
    <scope>NUCLEOTIDE SEQUENCE</scope>
    <source>
        <strain evidence="1">PWN146_assembly</strain>
    </source>
</reference>
<gene>
    <name evidence="1" type="ORF">PWN146_05001</name>
</gene>
<accession>A0A1C3HMK4</accession>
<sequence length="283" mass="33643">MQNWKPEHTKEIKVWLNIDTYRKFEEVSLLLLYHELWARTLFFKTNREGFEQKAFLNYQQQIFNGDPFLIEEERLGYLNMEHQLLDPPHFLLTNTEEIALWSIVAMKRGMFFWKGGDDYEINKSYSEIPLSESMPDFFKSSILLELDLESGTDEQIAESLKSALPQWRKFKGVSPNPVETMRFGYGVIKKIINYRLIPMLDILFWASCNDVRISEDRLSRLLYTDDDDESQTRLHYQIKDTDRPLAMKAITKDFIRQFNFFINKNSILKNMRVSDVMKLTDSD</sequence>
<name>A0A1C3HMK4_SERMA</name>